<dbReference type="EMBL" id="FOEI01000001">
    <property type="protein sequence ID" value="SEP55894.1"/>
    <property type="molecule type" value="Genomic_DNA"/>
</dbReference>
<dbReference type="Proteomes" id="UP000198648">
    <property type="component" value="Unassembled WGS sequence"/>
</dbReference>
<evidence type="ECO:0000313" key="1">
    <source>
        <dbReference type="EMBL" id="SEP55894.1"/>
    </source>
</evidence>
<dbReference type="STRING" id="1299341.SAMN05444005_101250"/>
<dbReference type="OrthoDB" id="797757at2"/>
<dbReference type="RefSeq" id="WP_091464066.1">
    <property type="nucleotide sequence ID" value="NZ_FOEI01000001.1"/>
</dbReference>
<keyword evidence="2" id="KW-1185">Reference proteome</keyword>
<evidence type="ECO:0000313" key="2">
    <source>
        <dbReference type="Proteomes" id="UP000198648"/>
    </source>
</evidence>
<gene>
    <name evidence="1" type="ORF">SAMN05444005_101250</name>
</gene>
<sequence>MPSYIISLTDAEEWAHSWQTNPPKNLAKAHLIPLEVLTDLLAISGVTGVRSYMGVDSSGTQRLMFVGVDGDGKDMTDTIYSGTTPCPNLCDISSPLYNP</sequence>
<proteinExistence type="predicted"/>
<dbReference type="AlphaFoldDB" id="A0A1H8YUJ4"/>
<organism evidence="1 2">
    <name type="scientific">Flavobacterium urocaniciphilum</name>
    <dbReference type="NCBI Taxonomy" id="1299341"/>
    <lineage>
        <taxon>Bacteria</taxon>
        <taxon>Pseudomonadati</taxon>
        <taxon>Bacteroidota</taxon>
        <taxon>Flavobacteriia</taxon>
        <taxon>Flavobacteriales</taxon>
        <taxon>Flavobacteriaceae</taxon>
        <taxon>Flavobacterium</taxon>
    </lineage>
</organism>
<name>A0A1H8YUJ4_9FLAO</name>
<reference evidence="1 2" key="1">
    <citation type="submission" date="2016-10" db="EMBL/GenBank/DDBJ databases">
        <authorList>
            <person name="de Groot N.N."/>
        </authorList>
    </citation>
    <scope>NUCLEOTIDE SEQUENCE [LARGE SCALE GENOMIC DNA]</scope>
    <source>
        <strain evidence="1 2">DSM 27078</strain>
    </source>
</reference>
<accession>A0A1H8YUJ4</accession>
<protein>
    <submittedName>
        <fullName evidence="1">Uncharacterized protein</fullName>
    </submittedName>
</protein>